<reference evidence="3" key="1">
    <citation type="submission" date="2022-11" db="UniProtKB">
        <authorList>
            <consortium name="WormBaseParasite"/>
        </authorList>
    </citation>
    <scope>IDENTIFICATION</scope>
</reference>
<organism evidence="2 3">
    <name type="scientific">Romanomermis culicivorax</name>
    <name type="common">Nematode worm</name>
    <dbReference type="NCBI Taxonomy" id="13658"/>
    <lineage>
        <taxon>Eukaryota</taxon>
        <taxon>Metazoa</taxon>
        <taxon>Ecdysozoa</taxon>
        <taxon>Nematoda</taxon>
        <taxon>Enoplea</taxon>
        <taxon>Dorylaimia</taxon>
        <taxon>Mermithida</taxon>
        <taxon>Mermithoidea</taxon>
        <taxon>Mermithidae</taxon>
        <taxon>Romanomermis</taxon>
    </lineage>
</organism>
<dbReference type="WBParaSite" id="nRc.2.0.1.t11576-RA">
    <property type="protein sequence ID" value="nRc.2.0.1.t11576-RA"/>
    <property type="gene ID" value="nRc.2.0.1.g11576"/>
</dbReference>
<feature type="transmembrane region" description="Helical" evidence="1">
    <location>
        <begin position="6"/>
        <end position="25"/>
    </location>
</feature>
<dbReference type="AlphaFoldDB" id="A0A915IED5"/>
<accession>A0A915IED5</accession>
<keyword evidence="1" id="KW-0472">Membrane</keyword>
<protein>
    <submittedName>
        <fullName evidence="3">Uncharacterized protein</fullName>
    </submittedName>
</protein>
<proteinExistence type="predicted"/>
<keyword evidence="2" id="KW-1185">Reference proteome</keyword>
<name>A0A915IED5_ROMCU</name>
<keyword evidence="1" id="KW-1133">Transmembrane helix</keyword>
<evidence type="ECO:0000256" key="1">
    <source>
        <dbReference type="SAM" id="Phobius"/>
    </source>
</evidence>
<dbReference type="Proteomes" id="UP000887565">
    <property type="component" value="Unplaced"/>
</dbReference>
<evidence type="ECO:0000313" key="2">
    <source>
        <dbReference type="Proteomes" id="UP000887565"/>
    </source>
</evidence>
<keyword evidence="1" id="KW-0812">Transmembrane</keyword>
<sequence length="87" mass="9929">LSVNVILAELIIFFLSVRTINWFGVGRSIKERCGAGDNIPVAAQWCGKVFHERLKPFDKLHRYCEIGSSIELQPKYRCNPFLNGPYS</sequence>
<evidence type="ECO:0000313" key="3">
    <source>
        <dbReference type="WBParaSite" id="nRc.2.0.1.t11576-RA"/>
    </source>
</evidence>